<organism evidence="3 4">
    <name type="scientific">Amphibalanus amphitrite</name>
    <name type="common">Striped barnacle</name>
    <name type="synonym">Balanus amphitrite</name>
    <dbReference type="NCBI Taxonomy" id="1232801"/>
    <lineage>
        <taxon>Eukaryota</taxon>
        <taxon>Metazoa</taxon>
        <taxon>Ecdysozoa</taxon>
        <taxon>Arthropoda</taxon>
        <taxon>Crustacea</taxon>
        <taxon>Multicrustacea</taxon>
        <taxon>Cirripedia</taxon>
        <taxon>Thoracica</taxon>
        <taxon>Thoracicalcarea</taxon>
        <taxon>Balanomorpha</taxon>
        <taxon>Balanoidea</taxon>
        <taxon>Balanidae</taxon>
        <taxon>Amphibalaninae</taxon>
        <taxon>Amphibalanus</taxon>
    </lineage>
</organism>
<dbReference type="SUPFAM" id="SSF50978">
    <property type="entry name" value="WD40 repeat-like"/>
    <property type="match status" value="1"/>
</dbReference>
<dbReference type="Proteomes" id="UP000440578">
    <property type="component" value="Unassembled WGS sequence"/>
</dbReference>
<feature type="domain" description="Aladin seven-bladed propeller" evidence="2">
    <location>
        <begin position="145"/>
        <end position="318"/>
    </location>
</feature>
<keyword evidence="4" id="KW-1185">Reference proteome</keyword>
<sequence length="771" mass="83161">MGLRACPDGGRQRLCSLSQLSPELAVSGPHVQEAGGRLQVAPLPLTDQLNVTIRPDAVRSSTKVGTVENAFLATEETTTSRLLASWHRAGISGVLDDLASGRAADSLPGWARRLVALLTTLVRLPYTASISSPLSVSVPGAPAGAVVRRVAWHPHTTRLAVVLRDDSIRVYQTQAPTVPLIKHRLQRRVADLHWKPHSASLLAVACERCVLVWTLEPNSVITRPPGSCAQTLTAPGHAPVSCVQWSPLGDLLVSASPGDGALILWNVAEETHVPLSRVWWLGNTLCRWSPDGSKVLGATTGQTFRVWETVRWMDERYRGPVSGARMTLPSSLLWTEVWETVRWTDERYRGPVSGARMTPLPSPVDRVWETARWTDERYRGPVSGARMSCACWSPDGQTALFATAGEPVVYSLSFVPILLNDSAPRPVPVIDLTSSPPEADETREARARREALRVGTEIAALSWDSTGRRLAVSFVDCNAVAIFATDLHPHLRITPCGVLRGSVDEVVMDITFQQNLQDTASLCVVSEQMELKQCQVRKFRSFLRKNNEAPFTVKKAVWDSALNASILYSCETWMTGSLKPVDQMYQHTLKDLVGVRYQTPSDLIYVETGIPPLSARVGQMQRNFLMKLQASTHFEGSPVQKAIQLARMHACPMGQYIEKLLGSPHLSSPVAALSEAWSSGRIQQVPMLVSATASGGLLGGLLAAAPAGPATPLRPSASLLSPSVSGASGLASPPANVTGSLMSPVEQAGGRTPGSILSPGGVQLFSVNDSP</sequence>
<dbReference type="AlphaFoldDB" id="A0A6A4VCU2"/>
<reference evidence="3 4" key="1">
    <citation type="submission" date="2019-07" db="EMBL/GenBank/DDBJ databases">
        <title>Draft genome assembly of a fouling barnacle, Amphibalanus amphitrite (Darwin, 1854): The first reference genome for Thecostraca.</title>
        <authorList>
            <person name="Kim W."/>
        </authorList>
    </citation>
    <scope>NUCLEOTIDE SEQUENCE [LARGE SCALE GENOMIC DNA]</scope>
    <source>
        <strain evidence="3">SNU_AA5</strain>
        <tissue evidence="3">Soma without cirri and trophi</tissue>
    </source>
</reference>
<proteinExistence type="predicted"/>
<dbReference type="InterPro" id="IPR015943">
    <property type="entry name" value="WD40/YVTN_repeat-like_dom_sf"/>
</dbReference>
<accession>A0A6A4VCU2</accession>
<evidence type="ECO:0000313" key="4">
    <source>
        <dbReference type="Proteomes" id="UP000440578"/>
    </source>
</evidence>
<dbReference type="Pfam" id="PF25460">
    <property type="entry name" value="Beta-prop_Aladin"/>
    <property type="match status" value="1"/>
</dbReference>
<feature type="region of interest" description="Disordered" evidence="1">
    <location>
        <begin position="731"/>
        <end position="771"/>
    </location>
</feature>
<dbReference type="GO" id="GO:0005643">
    <property type="term" value="C:nuclear pore"/>
    <property type="evidence" value="ECO:0007669"/>
    <property type="project" value="TreeGrafter"/>
</dbReference>
<dbReference type="SMART" id="SM00320">
    <property type="entry name" value="WD40"/>
    <property type="match status" value="5"/>
</dbReference>
<dbReference type="EMBL" id="VIIS01002192">
    <property type="protein sequence ID" value="KAF0287431.1"/>
    <property type="molecule type" value="Genomic_DNA"/>
</dbReference>
<dbReference type="InterPro" id="IPR045139">
    <property type="entry name" value="Aladin"/>
</dbReference>
<dbReference type="PANTHER" id="PTHR14494:SF0">
    <property type="entry name" value="ALADIN"/>
    <property type="match status" value="1"/>
</dbReference>
<evidence type="ECO:0000313" key="3">
    <source>
        <dbReference type="EMBL" id="KAF0287431.1"/>
    </source>
</evidence>
<evidence type="ECO:0000256" key="1">
    <source>
        <dbReference type="SAM" id="MobiDB-lite"/>
    </source>
</evidence>
<comment type="caution">
    <text evidence="3">The sequence shown here is derived from an EMBL/GenBank/DDBJ whole genome shotgun (WGS) entry which is preliminary data.</text>
</comment>
<dbReference type="PANTHER" id="PTHR14494">
    <property type="entry name" value="ALADIN/ADRACALIN/AAAS"/>
    <property type="match status" value="1"/>
</dbReference>
<gene>
    <name evidence="3" type="primary">AAAS</name>
    <name evidence="3" type="ORF">FJT64_014151</name>
</gene>
<evidence type="ECO:0000259" key="2">
    <source>
        <dbReference type="Pfam" id="PF25460"/>
    </source>
</evidence>
<dbReference type="OrthoDB" id="411991at2759"/>
<dbReference type="GO" id="GO:0006913">
    <property type="term" value="P:nucleocytoplasmic transport"/>
    <property type="evidence" value="ECO:0007669"/>
    <property type="project" value="TreeGrafter"/>
</dbReference>
<dbReference type="InterPro" id="IPR036322">
    <property type="entry name" value="WD40_repeat_dom_sf"/>
</dbReference>
<dbReference type="Gene3D" id="2.130.10.10">
    <property type="entry name" value="YVTN repeat-like/Quinoprotein amine dehydrogenase"/>
    <property type="match status" value="1"/>
</dbReference>
<name>A0A6A4VCU2_AMPAM</name>
<dbReference type="InterPro" id="IPR057403">
    <property type="entry name" value="Beta-prop_Aladin"/>
</dbReference>
<protein>
    <submittedName>
        <fullName evidence="3">Aladin</fullName>
    </submittedName>
</protein>
<dbReference type="InterPro" id="IPR001680">
    <property type="entry name" value="WD40_rpt"/>
</dbReference>